<evidence type="ECO:0000313" key="3">
    <source>
        <dbReference type="Proteomes" id="UP000197587"/>
    </source>
</evidence>
<name>A0A246BCT4_9FLAO</name>
<dbReference type="AlphaFoldDB" id="A0A246BCT4"/>
<evidence type="ECO:0000256" key="1">
    <source>
        <dbReference type="SAM" id="MobiDB-lite"/>
    </source>
</evidence>
<sequence>MKKVIVMIFAVAAIATSCKNTKNTETQNSAAQTATAPETKSQDDATSQSSAPEKNSVADNTSKSGKPALNPAHGEPYHRCDIAVGAPIDSPAPAQNAAPKVVQPQSAPNAGFNTNPISPSAAPSVSSTADIGPKPALNPPHGQPHHRCDLQVGAPLT</sequence>
<keyword evidence="3" id="KW-1185">Reference proteome</keyword>
<feature type="compositionally biased region" description="Low complexity" evidence="1">
    <location>
        <begin position="116"/>
        <end position="129"/>
    </location>
</feature>
<organism evidence="2 3">
    <name type="scientific">Kaistella haifensis DSM 19056</name>
    <dbReference type="NCBI Taxonomy" id="1450526"/>
    <lineage>
        <taxon>Bacteria</taxon>
        <taxon>Pseudomonadati</taxon>
        <taxon>Bacteroidota</taxon>
        <taxon>Flavobacteriia</taxon>
        <taxon>Flavobacteriales</taxon>
        <taxon>Weeksellaceae</taxon>
        <taxon>Chryseobacterium group</taxon>
        <taxon>Kaistella</taxon>
    </lineage>
</organism>
<reference evidence="2 3" key="2">
    <citation type="submission" date="2017-05" db="EMBL/GenBank/DDBJ databases">
        <title>Genome of Chryseobacterium haifense.</title>
        <authorList>
            <person name="Newman J.D."/>
        </authorList>
    </citation>
    <scope>NUCLEOTIDE SEQUENCE [LARGE SCALE GENOMIC DNA]</scope>
    <source>
        <strain evidence="2 3">DSM 19056</strain>
    </source>
</reference>
<dbReference type="EMBL" id="JASZ02000002">
    <property type="protein sequence ID" value="OWK99189.1"/>
    <property type="molecule type" value="Genomic_DNA"/>
</dbReference>
<reference evidence="2 3" key="1">
    <citation type="submission" date="2014-01" db="EMBL/GenBank/DDBJ databases">
        <authorList>
            <consortium name="Genome Consortium for Active Teaching"/>
            <person name="Sontag T.C."/>
            <person name="Newman J.D."/>
        </authorList>
    </citation>
    <scope>NUCLEOTIDE SEQUENCE [LARGE SCALE GENOMIC DNA]</scope>
    <source>
        <strain evidence="2 3">DSM 19056</strain>
    </source>
</reference>
<accession>A0A246BCT4</accession>
<dbReference type="RefSeq" id="WP_051872458.1">
    <property type="nucleotide sequence ID" value="NZ_JASZ02000002.1"/>
</dbReference>
<evidence type="ECO:0000313" key="2">
    <source>
        <dbReference type="EMBL" id="OWK99189.1"/>
    </source>
</evidence>
<feature type="compositionally biased region" description="Polar residues" evidence="1">
    <location>
        <begin position="22"/>
        <end position="64"/>
    </location>
</feature>
<dbReference type="Proteomes" id="UP000197587">
    <property type="component" value="Unassembled WGS sequence"/>
</dbReference>
<evidence type="ECO:0008006" key="4">
    <source>
        <dbReference type="Google" id="ProtNLM"/>
    </source>
</evidence>
<comment type="caution">
    <text evidence="2">The sequence shown here is derived from an EMBL/GenBank/DDBJ whole genome shotgun (WGS) entry which is preliminary data.</text>
</comment>
<dbReference type="PROSITE" id="PS51257">
    <property type="entry name" value="PROKAR_LIPOPROTEIN"/>
    <property type="match status" value="1"/>
</dbReference>
<feature type="region of interest" description="Disordered" evidence="1">
    <location>
        <begin position="22"/>
        <end position="157"/>
    </location>
</feature>
<protein>
    <recommendedName>
        <fullName evidence="4">Lipoprotein</fullName>
    </recommendedName>
</protein>
<feature type="compositionally biased region" description="Polar residues" evidence="1">
    <location>
        <begin position="103"/>
        <end position="115"/>
    </location>
</feature>
<proteinExistence type="predicted"/>
<gene>
    <name evidence="2" type="ORF">AP75_01500</name>
</gene>